<gene>
    <name evidence="4" type="primary">gch</name>
    <name evidence="2" type="synonym">gch3</name>
    <name evidence="4" type="ORF">NCAV_0049</name>
</gene>
<keyword evidence="2" id="KW-0342">GTP-binding</keyword>
<comment type="function">
    <text evidence="2 3">Catalyzes the formation of 2-amino-5-formylamino-6-ribofuranosylamino-4(3H)-pyrimidinone ribonucleotide monophosphate and inorganic phosphate from GTP. Also has an independent pyrophosphate phosphohydrolase activity.</text>
</comment>
<sequence length="270" mass="30198">MIQITLIRLEGYGPWTATLGSDREHRLQILQSRLYSDMQEQFSKRNGLVFFNRFDEMFAVSNGISVEEHRSILDAITTSYDLNISMRIGIADTPYKAHKSAKMASSAVGRGLFVADDPNKLEGDGLVQIMHIDVDGSTTDVSSRLLPYQISLLVTRLHIEIAERFLEKGSLTFFLGGDNFMVVSSRLGKREVEEAIRDVMTKTSVRLKCGIGIARDARSAAMLATRALDSIREMRKSMDGSKSKSKRIDIMQEDKSQVLPVDNVVELSCL</sequence>
<dbReference type="PANTHER" id="PTHR42202">
    <property type="entry name" value="GTP CYCLOHYDROLASE III"/>
    <property type="match status" value="1"/>
</dbReference>
<keyword evidence="1 2" id="KW-0378">Hydrolase</keyword>
<dbReference type="KEGG" id="ncv:NCAV_0049"/>
<dbReference type="Gene3D" id="3.30.70.1230">
    <property type="entry name" value="Nucleotide cyclase"/>
    <property type="match status" value="1"/>
</dbReference>
<keyword evidence="2" id="KW-0547">Nucleotide-binding</keyword>
<dbReference type="GO" id="GO:0043740">
    <property type="term" value="F:GTP cyclohydrolase IIa activity"/>
    <property type="evidence" value="ECO:0007669"/>
    <property type="project" value="UniProtKB-UniRule"/>
</dbReference>
<accession>A0A2K5ANS0</accession>
<proteinExistence type="inferred from homology"/>
<dbReference type="Gene3D" id="3.30.70.270">
    <property type="match status" value="1"/>
</dbReference>
<dbReference type="RefSeq" id="WP_103286444.1">
    <property type="nucleotide sequence ID" value="NZ_LT981265.1"/>
</dbReference>
<dbReference type="InterPro" id="IPR043128">
    <property type="entry name" value="Rev_trsase/Diguanyl_cyclase"/>
</dbReference>
<evidence type="ECO:0000313" key="4">
    <source>
        <dbReference type="EMBL" id="SPC33249.1"/>
    </source>
</evidence>
<dbReference type="Pfam" id="PF05165">
    <property type="entry name" value="GCH_III"/>
    <property type="match status" value="1"/>
</dbReference>
<dbReference type="EC" id="3.5.4.29" evidence="2 3"/>
<dbReference type="PIRSF" id="PIRSF009265">
    <property type="entry name" value="GTP_cyclohydro_3"/>
    <property type="match status" value="1"/>
</dbReference>
<dbReference type="PANTHER" id="PTHR42202:SF1">
    <property type="entry name" value="GTP CYCLOHYDROLASE III"/>
    <property type="match status" value="1"/>
</dbReference>
<dbReference type="Proteomes" id="UP000236248">
    <property type="component" value="Chromosome NCAV"/>
</dbReference>
<evidence type="ECO:0000256" key="1">
    <source>
        <dbReference type="ARBA" id="ARBA00022801"/>
    </source>
</evidence>
<name>A0A2K5ANS0_9ARCH</name>
<evidence type="ECO:0000256" key="2">
    <source>
        <dbReference type="HAMAP-Rule" id="MF_00608"/>
    </source>
</evidence>
<organism evidence="4 5">
    <name type="scientific">Candidatus Nitrosocaldus cavascurensis</name>
    <dbReference type="NCBI Taxonomy" id="2058097"/>
    <lineage>
        <taxon>Archaea</taxon>
        <taxon>Nitrososphaerota</taxon>
        <taxon>Nitrososphaeria</taxon>
        <taxon>Candidatus Nitrosocaldales</taxon>
        <taxon>Candidatus Nitrosocaldaceae</taxon>
        <taxon>Candidatus Nitrosocaldus</taxon>
    </lineage>
</organism>
<reference evidence="5" key="1">
    <citation type="submission" date="2018-01" db="EMBL/GenBank/DDBJ databases">
        <authorList>
            <person name="Kerou L M."/>
        </authorList>
    </citation>
    <scope>NUCLEOTIDE SEQUENCE [LARGE SCALE GENOMIC DNA]</scope>
    <source>
        <strain evidence="5">SCU2</strain>
    </source>
</reference>
<dbReference type="GeneID" id="41594156"/>
<evidence type="ECO:0000256" key="3">
    <source>
        <dbReference type="PIRNR" id="PIRNR009265"/>
    </source>
</evidence>
<comment type="catalytic activity">
    <reaction evidence="2 3">
        <text>GTP + 3 H2O = 2-amino-5-formylamino-6-(5-phospho-D-ribosylamino)pyrimidin-4(3H)-one + 2 phosphate + 2 H(+)</text>
        <dbReference type="Rhea" id="RHEA:22468"/>
        <dbReference type="ChEBI" id="CHEBI:15377"/>
        <dbReference type="ChEBI" id="CHEBI:15378"/>
        <dbReference type="ChEBI" id="CHEBI:37565"/>
        <dbReference type="ChEBI" id="CHEBI:43474"/>
        <dbReference type="ChEBI" id="CHEBI:57258"/>
        <dbReference type="EC" id="3.5.4.29"/>
    </reaction>
</comment>
<protein>
    <recommendedName>
        <fullName evidence="2 3">GTP cyclohydrolase III</fullName>
        <ecNumber evidence="2 3">3.5.4.29</ecNumber>
    </recommendedName>
</protein>
<evidence type="ECO:0000313" key="5">
    <source>
        <dbReference type="Proteomes" id="UP000236248"/>
    </source>
</evidence>
<dbReference type="EMBL" id="LT981265">
    <property type="protein sequence ID" value="SPC33249.1"/>
    <property type="molecule type" value="Genomic_DNA"/>
</dbReference>
<keyword evidence="5" id="KW-1185">Reference proteome</keyword>
<dbReference type="InterPro" id="IPR029787">
    <property type="entry name" value="Nucleotide_cyclase"/>
</dbReference>
<comment type="similarity">
    <text evidence="2 3">Belongs to the archaeal-type GTP cyclohydrolase family.</text>
</comment>
<dbReference type="AlphaFoldDB" id="A0A2K5ANS0"/>
<dbReference type="GO" id="GO:0005525">
    <property type="term" value="F:GTP binding"/>
    <property type="evidence" value="ECO:0007669"/>
    <property type="project" value="UniProtKB-KW"/>
</dbReference>
<dbReference type="HAMAP" id="MF_00608">
    <property type="entry name" value="GTP_cyclohydro_3"/>
    <property type="match status" value="1"/>
</dbReference>
<dbReference type="InterPro" id="IPR007839">
    <property type="entry name" value="GTP_CycHdrlase_3"/>
</dbReference>